<organism evidence="17 18">
    <name type="scientific">Verticillium longisporum</name>
    <name type="common">Verticillium dahliae var. longisporum</name>
    <dbReference type="NCBI Taxonomy" id="100787"/>
    <lineage>
        <taxon>Eukaryota</taxon>
        <taxon>Fungi</taxon>
        <taxon>Dikarya</taxon>
        <taxon>Ascomycota</taxon>
        <taxon>Pezizomycotina</taxon>
        <taxon>Sordariomycetes</taxon>
        <taxon>Hypocreomycetidae</taxon>
        <taxon>Glomerellales</taxon>
        <taxon>Plectosphaerellaceae</taxon>
        <taxon>Verticillium</taxon>
    </lineage>
</organism>
<keyword evidence="10 16" id="KW-1133">Transmembrane helix</keyword>
<name>A0A0G4L2S8_VERLO</name>
<evidence type="ECO:0000256" key="12">
    <source>
        <dbReference type="ARBA" id="ARBA00032069"/>
    </source>
</evidence>
<feature type="transmembrane region" description="Helical" evidence="16">
    <location>
        <begin position="408"/>
        <end position="428"/>
    </location>
</feature>
<feature type="region of interest" description="Disordered" evidence="15">
    <location>
        <begin position="654"/>
        <end position="688"/>
    </location>
</feature>
<evidence type="ECO:0000256" key="13">
    <source>
        <dbReference type="ARBA" id="ARBA00044727"/>
    </source>
</evidence>
<comment type="function">
    <text evidence="13">Dol-P-Glc:Glc(2)Man(9)GlcNAc(2)-PP-Dol alpha-1,2-glucosyltransferase that operates in the biosynthetic pathway of dolichol-linked oligosaccharides, the glycan precursors employed in protein asparagine (N)-glycosylation. The assembly of dolichol-linked oligosaccharides begins on the cytosolic side of the endoplasmic reticulum membrane and finishes in its lumen. The sequential addition of sugars to dolichol pyrophosphate produces dolichol-linked oligosaccharides containing fourteen sugars, including two GlcNAcs, nine mannoses and three glucoses. Once assembled, the oligosaccharide is transferred from the lipid to nascent proteins by oligosaccharyltransferases. In the lumen of the endoplasmic reticulum, adds the third and last glucose residue from dolichyl phosphate glucose (Dol-P-Glc) onto the lipid-linked oligosaccharide intermediate Glc(2)Man(9)GlcNAc(2)-PP-Dol to produce Glc(3)Man(9)GlcNAc(2)-PP-Dol.</text>
</comment>
<dbReference type="InterPro" id="IPR016900">
    <property type="entry name" value="Alg10"/>
</dbReference>
<dbReference type="EMBL" id="CVQI01006668">
    <property type="protein sequence ID" value="CRK16060.1"/>
    <property type="molecule type" value="Genomic_DNA"/>
</dbReference>
<feature type="compositionally biased region" description="Polar residues" evidence="15">
    <location>
        <begin position="658"/>
        <end position="669"/>
    </location>
</feature>
<comment type="similarity">
    <text evidence="3">Belongs to the ALG10 glucosyltransferase family.</text>
</comment>
<dbReference type="Pfam" id="PF04922">
    <property type="entry name" value="DIE2_ALG10"/>
    <property type="match status" value="1"/>
</dbReference>
<evidence type="ECO:0000313" key="18">
    <source>
        <dbReference type="Proteomes" id="UP000045706"/>
    </source>
</evidence>
<dbReference type="UniPathway" id="UPA00378"/>
<dbReference type="PANTHER" id="PTHR12989">
    <property type="entry name" value="ALPHA-1,2-GLUCOSYLTRANSFERASE ALG10"/>
    <property type="match status" value="1"/>
</dbReference>
<evidence type="ECO:0000256" key="9">
    <source>
        <dbReference type="ARBA" id="ARBA00022824"/>
    </source>
</evidence>
<evidence type="ECO:0000256" key="4">
    <source>
        <dbReference type="ARBA" id="ARBA00011967"/>
    </source>
</evidence>
<dbReference type="EC" id="2.4.1.256" evidence="4"/>
<keyword evidence="9" id="KW-0256">Endoplasmic reticulum</keyword>
<evidence type="ECO:0000313" key="17">
    <source>
        <dbReference type="EMBL" id="CRK16060.1"/>
    </source>
</evidence>
<evidence type="ECO:0000256" key="7">
    <source>
        <dbReference type="ARBA" id="ARBA00022679"/>
    </source>
</evidence>
<comment type="pathway">
    <text evidence="2">Protein modification; protein glycosylation.</text>
</comment>
<feature type="transmembrane region" description="Helical" evidence="16">
    <location>
        <begin position="326"/>
        <end position="345"/>
    </location>
</feature>
<gene>
    <name evidence="17" type="ORF">BN1723_002237</name>
</gene>
<reference evidence="18" key="1">
    <citation type="submission" date="2015-05" db="EMBL/GenBank/DDBJ databases">
        <authorList>
            <person name="Fogelqvist Johan"/>
        </authorList>
    </citation>
    <scope>NUCLEOTIDE SEQUENCE [LARGE SCALE GENOMIC DNA]</scope>
</reference>
<evidence type="ECO:0000256" key="3">
    <source>
        <dbReference type="ARBA" id="ARBA00010600"/>
    </source>
</evidence>
<sequence length="806" mass="91152">MAGPPPNPLYPTQFRSKFGPKYHYKPSVAGLNFTQLSRIGVKLGAFGGVALFGVIFIASNVPRLRRDVLQNVPVIGGLFVKEPLPASDNVPTSAMTVTEILGSTSLVAATILWLLFGRKYNTIQSSATSVMAAGLMVYGCASIWLNLVNSFVPDPYLDEFFHIPQAQVYCKNKFTDWDDKITTPPGLYLLSRFLISLGALITRTTVDEACKAGDLRLHNAFALFGVVVCAVYCRHHIEAQHRTISGRQPPKSVSTYSLMTGVNIALFPVLFFFSGLYYTDVVSTLVVLVAYVNHMNRVGRPANGVLNDIYTITLGVSALSLRQTNIFWVVVYMGGLEAVHAIRLLKPKVEVQRCMYKLTEYLEHFTRRSSLGDIHDLPLNLAWPHNLCFSALSIGVAVVCNPMQVLQWVWPHVSIMACFLSFIAWNGGVVLGDKSNHVATIHLPQMLYIWPFFAFFSVPLFLPSALGALRVIRKIFQSRPNKASAPKEAQRTECANGTWEMMRLQPVTSSPIEGVKRRVDRRGDCAHVQLMRDLFHPRSYQYTIWIPAALLCWVIILKNTIIHPFTLADNRHYMFYIFRYTILASSWLRELFTLAYLFCFRLCWAALAPCSPAVDMAWTQDCSDYGFDVDETPPYTCHPFWGLVCTNQSLENKKRPDLTQNPDEISSKPTNKENPEDERAVRPDGDQAPQSSTVILLLVATTLSLMTAPLVEPRYFILPWVFWRLLVPAWRAHEHTVAGEKPVHRVLGLDWFFAWGRRVDLRVVVETLWFVAINVVTMAIFLLKPYVWRAEDGTILDEGRLQRFMW</sequence>
<evidence type="ECO:0000256" key="11">
    <source>
        <dbReference type="ARBA" id="ARBA00023136"/>
    </source>
</evidence>
<keyword evidence="6" id="KW-0328">Glycosyltransferase</keyword>
<evidence type="ECO:0000256" key="16">
    <source>
        <dbReference type="SAM" id="Phobius"/>
    </source>
</evidence>
<accession>A0A0G4L2S8</accession>
<evidence type="ECO:0000256" key="1">
    <source>
        <dbReference type="ARBA" id="ARBA00004477"/>
    </source>
</evidence>
<dbReference type="Proteomes" id="UP000045706">
    <property type="component" value="Unassembled WGS sequence"/>
</dbReference>
<keyword evidence="7" id="KW-0808">Transferase</keyword>
<feature type="transmembrane region" description="Helical" evidence="16">
    <location>
        <begin position="94"/>
        <end position="116"/>
    </location>
</feature>
<evidence type="ECO:0000256" key="6">
    <source>
        <dbReference type="ARBA" id="ARBA00022676"/>
    </source>
</evidence>
<evidence type="ECO:0000256" key="2">
    <source>
        <dbReference type="ARBA" id="ARBA00004922"/>
    </source>
</evidence>
<keyword evidence="11 16" id="KW-0472">Membrane</keyword>
<evidence type="ECO:0000256" key="14">
    <source>
        <dbReference type="ARBA" id="ARBA00048064"/>
    </source>
</evidence>
<dbReference type="AlphaFoldDB" id="A0A0G4L2S8"/>
<evidence type="ECO:0000256" key="15">
    <source>
        <dbReference type="SAM" id="MobiDB-lite"/>
    </source>
</evidence>
<feature type="transmembrane region" description="Helical" evidence="16">
    <location>
        <begin position="448"/>
        <end position="472"/>
    </location>
</feature>
<feature type="transmembrane region" description="Helical" evidence="16">
    <location>
        <begin position="128"/>
        <end position="147"/>
    </location>
</feature>
<feature type="compositionally biased region" description="Basic and acidic residues" evidence="15">
    <location>
        <begin position="670"/>
        <end position="685"/>
    </location>
</feature>
<feature type="transmembrane region" description="Helical" evidence="16">
    <location>
        <begin position="763"/>
        <end position="783"/>
    </location>
</feature>
<feature type="transmembrane region" description="Helical" evidence="16">
    <location>
        <begin position="539"/>
        <end position="557"/>
    </location>
</feature>
<dbReference type="GO" id="GO:0106073">
    <property type="term" value="F:dolichyl pyrophosphate Glc2Man9GlcNAc2 alpha-1,2-glucosyltransferase activity"/>
    <property type="evidence" value="ECO:0007669"/>
    <property type="project" value="UniProtKB-EC"/>
</dbReference>
<feature type="transmembrane region" description="Helical" evidence="16">
    <location>
        <begin position="577"/>
        <end position="599"/>
    </location>
</feature>
<feature type="transmembrane region" description="Helical" evidence="16">
    <location>
        <begin position="43"/>
        <end position="61"/>
    </location>
</feature>
<comment type="catalytic activity">
    <reaction evidence="14">
        <text>an alpha-D-Glc-(1-&gt;3)-alpha-D-Glc-(1-&gt;3)-alpha-D-Man-(1-&gt;2)-alpha-D-Man-(1-&gt;2)-alpha-D-Man-(1-&gt;3)-[alpha-D-Man-(1-&gt;2)-alpha-D-Man-(1-&gt;3)-[alpha-D-Man-(1-&gt;2)-alpha-D-Man-(1-&gt;6)]-alpha-D-Man-(1-&gt;6)]-beta-D-Man-(1-&gt;4)-beta-D-GlcNAc-(1-&gt;4)-alpha-D-GlcNAc-diphospho-di-trans,poly-cis-dolichol + a di-trans,poly-cis-dolichyl beta-D-glucosyl phosphate = a alpha-D-Glc-(1-&gt;2)-alpha-D-Glc-(1-&gt;3)-alpha-D-Glc-(1-&gt;3)-alpha-D-Man-(1-&gt;2)-alpha-D-Man-(1-&gt;2)-alpha-D-Man-(1-&gt;3)-[alpha-D-Man-(1-&gt;2)-alpha-D-Man-(1-&gt;3)-[alpha-D-Man-(1-&gt;2)-alpha-D-Man-(1-&gt;6)]-alpha-D-Man-(1-&gt;6)]-beta-D-Man-(1-&gt;4)-beta-D-GlcNAc-(1-&gt;4)-alpha-D-GlcNAc-diphospho-di-trans,poly-cis-dolichol + a di-trans,poly-cis-dolichyl phosphate + H(+)</text>
        <dbReference type="Rhea" id="RHEA:29543"/>
        <dbReference type="Rhea" id="RHEA-COMP:19498"/>
        <dbReference type="Rhea" id="RHEA-COMP:19502"/>
        <dbReference type="Rhea" id="RHEA-COMP:19512"/>
        <dbReference type="Rhea" id="RHEA-COMP:19522"/>
        <dbReference type="ChEBI" id="CHEBI:15378"/>
        <dbReference type="ChEBI" id="CHEBI:57525"/>
        <dbReference type="ChEBI" id="CHEBI:57683"/>
        <dbReference type="ChEBI" id="CHEBI:132522"/>
        <dbReference type="ChEBI" id="CHEBI:132523"/>
        <dbReference type="EC" id="2.4.1.256"/>
    </reaction>
    <physiologicalReaction direction="left-to-right" evidence="14">
        <dbReference type="Rhea" id="RHEA:29544"/>
    </physiologicalReaction>
</comment>
<keyword evidence="8 16" id="KW-0812">Transmembrane</keyword>
<evidence type="ECO:0000256" key="10">
    <source>
        <dbReference type="ARBA" id="ARBA00022989"/>
    </source>
</evidence>
<evidence type="ECO:0000256" key="8">
    <source>
        <dbReference type="ARBA" id="ARBA00022692"/>
    </source>
</evidence>
<evidence type="ECO:0000256" key="5">
    <source>
        <dbReference type="ARBA" id="ARBA00018512"/>
    </source>
</evidence>
<proteinExistence type="inferred from homology"/>
<dbReference type="InterPro" id="IPR019182">
    <property type="entry name" value="Cytochrome_b-c1_su10_fun"/>
</dbReference>
<dbReference type="GO" id="GO:0006488">
    <property type="term" value="P:dolichol-linked oligosaccharide biosynthetic process"/>
    <property type="evidence" value="ECO:0007669"/>
    <property type="project" value="InterPro"/>
</dbReference>
<protein>
    <recommendedName>
        <fullName evidence="5">Dol-P-Glc:Glc(2)Man(9)GlcNAc(2)-PP-Dol alpha-1,2-glucosyltransferase</fullName>
        <ecNumber evidence="4">2.4.1.256</ecNumber>
    </recommendedName>
    <alternativeName>
        <fullName evidence="12">Asparagine-linked glycosylation protein 10</fullName>
    </alternativeName>
</protein>
<feature type="transmembrane region" description="Helical" evidence="16">
    <location>
        <begin position="256"/>
        <end position="278"/>
    </location>
</feature>
<dbReference type="Pfam" id="PF09796">
    <property type="entry name" value="QCR10"/>
    <property type="match status" value="1"/>
</dbReference>
<dbReference type="GO" id="GO:0006122">
    <property type="term" value="P:mitochondrial electron transport, ubiquinol to cytochrome c"/>
    <property type="evidence" value="ECO:0007669"/>
    <property type="project" value="InterPro"/>
</dbReference>
<dbReference type="GO" id="GO:0005739">
    <property type="term" value="C:mitochondrion"/>
    <property type="evidence" value="ECO:0007669"/>
    <property type="project" value="GOC"/>
</dbReference>
<feature type="transmembrane region" description="Helical" evidence="16">
    <location>
        <begin position="217"/>
        <end position="235"/>
    </location>
</feature>
<dbReference type="GO" id="GO:0005789">
    <property type="term" value="C:endoplasmic reticulum membrane"/>
    <property type="evidence" value="ECO:0007669"/>
    <property type="project" value="UniProtKB-SubCell"/>
</dbReference>
<dbReference type="PANTHER" id="PTHR12989:SF10">
    <property type="entry name" value="DOL-P-GLC:GLC(2)MAN(9)GLCNAC(2)-PP-DOL ALPHA-1,2-GLUCOSYLTRANSFERASE-RELATED"/>
    <property type="match status" value="1"/>
</dbReference>
<comment type="subcellular location">
    <subcellularLocation>
        <location evidence="1">Endoplasmic reticulum membrane</location>
        <topology evidence="1">Multi-pass membrane protein</topology>
    </subcellularLocation>
</comment>